<sequence length="240" mass="26099">MASAPRVPAEQRPSEDEPLLGRAGDVLQEDGKGIQYNVVIGTAVLAQVGIWVLVAVIWTGIFTHELIVFSAHPLLNSSGILLLTQSILILQPTHTPEQKRQGTAVHFTINFFASSSLLAGLAVILYAKIAHNGAHLESPHAVLGLVSYVFLLLQSAVGFTQYYTPQLYGGVDKAKKVYKYHRMSGYVLLVLLLATVSAATKTYHIKHVIKIKLWAVLVPAVLVLVGVLPRIKKQKLGIRG</sequence>
<comment type="cofactor">
    <cofactor evidence="1">
        <name>heme b</name>
        <dbReference type="ChEBI" id="CHEBI:60344"/>
    </cofactor>
</comment>
<evidence type="ECO:0000256" key="10">
    <source>
        <dbReference type="ARBA" id="ARBA00023136"/>
    </source>
</evidence>
<gene>
    <name evidence="14" type="ORF">GP486_002507</name>
</gene>
<evidence type="ECO:0000256" key="12">
    <source>
        <dbReference type="SAM" id="Phobius"/>
    </source>
</evidence>
<evidence type="ECO:0000256" key="6">
    <source>
        <dbReference type="ARBA" id="ARBA00022723"/>
    </source>
</evidence>
<feature type="domain" description="Cytochrome b561" evidence="13">
    <location>
        <begin position="36"/>
        <end position="237"/>
    </location>
</feature>
<accession>A0A9P8LEM5</accession>
<dbReference type="Pfam" id="PF03188">
    <property type="entry name" value="Cytochrom_B561"/>
    <property type="match status" value="1"/>
</dbReference>
<evidence type="ECO:0000256" key="11">
    <source>
        <dbReference type="SAM" id="MobiDB-lite"/>
    </source>
</evidence>
<dbReference type="GO" id="GO:0140575">
    <property type="term" value="F:transmembrane monodehydroascorbate reductase activity"/>
    <property type="evidence" value="ECO:0007669"/>
    <property type="project" value="InterPro"/>
</dbReference>
<keyword evidence="9" id="KW-0408">Iron</keyword>
<dbReference type="InterPro" id="IPR045150">
    <property type="entry name" value="CYB561D1/2"/>
</dbReference>
<evidence type="ECO:0000256" key="5">
    <source>
        <dbReference type="ARBA" id="ARBA00022692"/>
    </source>
</evidence>
<dbReference type="CDD" id="cd08761">
    <property type="entry name" value="Cyt_b561_CYB561D2_like"/>
    <property type="match status" value="1"/>
</dbReference>
<dbReference type="EMBL" id="JAGHQM010000282">
    <property type="protein sequence ID" value="KAH0562924.1"/>
    <property type="molecule type" value="Genomic_DNA"/>
</dbReference>
<feature type="transmembrane region" description="Helical" evidence="12">
    <location>
        <begin position="211"/>
        <end position="231"/>
    </location>
</feature>
<dbReference type="PROSITE" id="PS50939">
    <property type="entry name" value="CYTOCHROME_B561"/>
    <property type="match status" value="1"/>
</dbReference>
<feature type="region of interest" description="Disordered" evidence="11">
    <location>
        <begin position="1"/>
        <end position="21"/>
    </location>
</feature>
<keyword evidence="5 12" id="KW-0812">Transmembrane</keyword>
<dbReference type="Gene3D" id="1.20.120.1770">
    <property type="match status" value="1"/>
</dbReference>
<keyword evidence="8 12" id="KW-1133">Transmembrane helix</keyword>
<feature type="transmembrane region" description="Helical" evidence="12">
    <location>
        <begin position="38"/>
        <end position="61"/>
    </location>
</feature>
<keyword evidence="3" id="KW-0813">Transport</keyword>
<evidence type="ECO:0000256" key="3">
    <source>
        <dbReference type="ARBA" id="ARBA00022448"/>
    </source>
</evidence>
<keyword evidence="15" id="KW-1185">Reference proteome</keyword>
<name>A0A9P8LEM5_9PEZI</name>
<evidence type="ECO:0000256" key="2">
    <source>
        <dbReference type="ARBA" id="ARBA00004141"/>
    </source>
</evidence>
<evidence type="ECO:0000256" key="8">
    <source>
        <dbReference type="ARBA" id="ARBA00022989"/>
    </source>
</evidence>
<keyword evidence="7" id="KW-0249">Electron transport</keyword>
<proteinExistence type="predicted"/>
<keyword evidence="10 12" id="KW-0472">Membrane</keyword>
<reference evidence="14" key="1">
    <citation type="submission" date="2021-03" db="EMBL/GenBank/DDBJ databases">
        <title>Comparative genomics and phylogenomic investigation of the class Geoglossomycetes provide insights into ecological specialization and systematics.</title>
        <authorList>
            <person name="Melie T."/>
            <person name="Pirro S."/>
            <person name="Miller A.N."/>
            <person name="Quandt A."/>
        </authorList>
    </citation>
    <scope>NUCLEOTIDE SEQUENCE</scope>
    <source>
        <strain evidence="14">CAQ_001_2017</strain>
    </source>
</reference>
<dbReference type="PANTHER" id="PTHR15422:SF45">
    <property type="entry name" value="CYTOCHROME B561 DOMAIN-CONTAINING PROTEIN"/>
    <property type="match status" value="1"/>
</dbReference>
<evidence type="ECO:0000313" key="14">
    <source>
        <dbReference type="EMBL" id="KAH0562924.1"/>
    </source>
</evidence>
<evidence type="ECO:0000259" key="13">
    <source>
        <dbReference type="PROSITE" id="PS50939"/>
    </source>
</evidence>
<protein>
    <recommendedName>
        <fullName evidence="13">Cytochrome b561 domain-containing protein</fullName>
    </recommendedName>
</protein>
<evidence type="ECO:0000256" key="7">
    <source>
        <dbReference type="ARBA" id="ARBA00022982"/>
    </source>
</evidence>
<dbReference type="PANTHER" id="PTHR15422">
    <property type="entry name" value="OS05G0565100 PROTEIN"/>
    <property type="match status" value="1"/>
</dbReference>
<keyword evidence="6" id="KW-0479">Metal-binding</keyword>
<dbReference type="GO" id="GO:0046872">
    <property type="term" value="F:metal ion binding"/>
    <property type="evidence" value="ECO:0007669"/>
    <property type="project" value="UniProtKB-KW"/>
</dbReference>
<dbReference type="Proteomes" id="UP000750711">
    <property type="component" value="Unassembled WGS sequence"/>
</dbReference>
<organism evidence="14 15">
    <name type="scientific">Trichoglossum hirsutum</name>
    <dbReference type="NCBI Taxonomy" id="265104"/>
    <lineage>
        <taxon>Eukaryota</taxon>
        <taxon>Fungi</taxon>
        <taxon>Dikarya</taxon>
        <taxon>Ascomycota</taxon>
        <taxon>Pezizomycotina</taxon>
        <taxon>Geoglossomycetes</taxon>
        <taxon>Geoglossales</taxon>
        <taxon>Geoglossaceae</taxon>
        <taxon>Trichoglossum</taxon>
    </lineage>
</organism>
<dbReference type="SMART" id="SM00665">
    <property type="entry name" value="B561"/>
    <property type="match status" value="1"/>
</dbReference>
<keyword evidence="4" id="KW-0349">Heme</keyword>
<feature type="transmembrane region" description="Helical" evidence="12">
    <location>
        <begin position="67"/>
        <end position="90"/>
    </location>
</feature>
<feature type="transmembrane region" description="Helical" evidence="12">
    <location>
        <begin position="111"/>
        <end position="129"/>
    </location>
</feature>
<feature type="transmembrane region" description="Helical" evidence="12">
    <location>
        <begin position="185"/>
        <end position="205"/>
    </location>
</feature>
<evidence type="ECO:0000256" key="9">
    <source>
        <dbReference type="ARBA" id="ARBA00023004"/>
    </source>
</evidence>
<evidence type="ECO:0000313" key="15">
    <source>
        <dbReference type="Proteomes" id="UP000750711"/>
    </source>
</evidence>
<comment type="caution">
    <text evidence="14">The sequence shown here is derived from an EMBL/GenBank/DDBJ whole genome shotgun (WGS) entry which is preliminary data.</text>
</comment>
<evidence type="ECO:0000256" key="1">
    <source>
        <dbReference type="ARBA" id="ARBA00001970"/>
    </source>
</evidence>
<comment type="subcellular location">
    <subcellularLocation>
        <location evidence="2">Membrane</location>
        <topology evidence="2">Multi-pass membrane protein</topology>
    </subcellularLocation>
</comment>
<evidence type="ECO:0000256" key="4">
    <source>
        <dbReference type="ARBA" id="ARBA00022617"/>
    </source>
</evidence>
<dbReference type="AlphaFoldDB" id="A0A9P8LEM5"/>
<dbReference type="InterPro" id="IPR006593">
    <property type="entry name" value="Cyt_b561/ferric_Rdtase_TM"/>
</dbReference>
<feature type="transmembrane region" description="Helical" evidence="12">
    <location>
        <begin position="141"/>
        <end position="164"/>
    </location>
</feature>
<dbReference type="GO" id="GO:0016020">
    <property type="term" value="C:membrane"/>
    <property type="evidence" value="ECO:0007669"/>
    <property type="project" value="UniProtKB-SubCell"/>
</dbReference>